<gene>
    <name evidence="10" type="primary">glyS</name>
    <name evidence="12" type="ORF">SYNTR_1383</name>
</gene>
<dbReference type="GO" id="GO:0005829">
    <property type="term" value="C:cytosol"/>
    <property type="evidence" value="ECO:0007669"/>
    <property type="project" value="TreeGrafter"/>
</dbReference>
<evidence type="ECO:0000256" key="4">
    <source>
        <dbReference type="ARBA" id="ARBA00022598"/>
    </source>
</evidence>
<dbReference type="EC" id="6.1.1.14" evidence="10"/>
<dbReference type="HAMAP" id="MF_00255">
    <property type="entry name" value="Gly_tRNA_synth_beta"/>
    <property type="match status" value="1"/>
</dbReference>
<name>A0A6I6DFS6_9FIRM</name>
<dbReference type="Proteomes" id="UP000426444">
    <property type="component" value="Chromosome"/>
</dbReference>
<comment type="catalytic activity">
    <reaction evidence="9 10">
        <text>tRNA(Gly) + glycine + ATP = glycyl-tRNA(Gly) + AMP + diphosphate</text>
        <dbReference type="Rhea" id="RHEA:16013"/>
        <dbReference type="Rhea" id="RHEA-COMP:9664"/>
        <dbReference type="Rhea" id="RHEA-COMP:9683"/>
        <dbReference type="ChEBI" id="CHEBI:30616"/>
        <dbReference type="ChEBI" id="CHEBI:33019"/>
        <dbReference type="ChEBI" id="CHEBI:57305"/>
        <dbReference type="ChEBI" id="CHEBI:78442"/>
        <dbReference type="ChEBI" id="CHEBI:78522"/>
        <dbReference type="ChEBI" id="CHEBI:456215"/>
        <dbReference type="EC" id="6.1.1.14"/>
    </reaction>
</comment>
<evidence type="ECO:0000313" key="13">
    <source>
        <dbReference type="Proteomes" id="UP000426444"/>
    </source>
</evidence>
<keyword evidence="7 10" id="KW-0648">Protein biosynthesis</keyword>
<comment type="subunit">
    <text evidence="10">Tetramer of two alpha and two beta subunits.</text>
</comment>
<keyword evidence="3 10" id="KW-0963">Cytoplasm</keyword>
<keyword evidence="6 10" id="KW-0067">ATP-binding</keyword>
<dbReference type="InterPro" id="IPR015944">
    <property type="entry name" value="Gly-tRNA-synth_bsu"/>
</dbReference>
<dbReference type="AlphaFoldDB" id="A0A6I6DFS6"/>
<keyword evidence="4 10" id="KW-0436">Ligase</keyword>
<dbReference type="OrthoDB" id="9775440at2"/>
<dbReference type="NCBIfam" id="TIGR00211">
    <property type="entry name" value="glyS"/>
    <property type="match status" value="1"/>
</dbReference>
<evidence type="ECO:0000256" key="8">
    <source>
        <dbReference type="ARBA" id="ARBA00023146"/>
    </source>
</evidence>
<accession>A0A6I6DFS6</accession>
<evidence type="ECO:0000256" key="5">
    <source>
        <dbReference type="ARBA" id="ARBA00022741"/>
    </source>
</evidence>
<feature type="domain" description="DALR anticodon binding" evidence="11">
    <location>
        <begin position="592"/>
        <end position="678"/>
    </location>
</feature>
<comment type="subcellular location">
    <subcellularLocation>
        <location evidence="1 10">Cytoplasm</location>
    </subcellularLocation>
</comment>
<dbReference type="PANTHER" id="PTHR30075:SF2">
    <property type="entry name" value="GLYCINE--TRNA LIGASE, CHLOROPLASTIC_MITOCHONDRIAL 2"/>
    <property type="match status" value="1"/>
</dbReference>
<organism evidence="12 13">
    <name type="scientific">Candidatus Syntrophocurvum alkaliphilum</name>
    <dbReference type="NCBI Taxonomy" id="2293317"/>
    <lineage>
        <taxon>Bacteria</taxon>
        <taxon>Bacillati</taxon>
        <taxon>Bacillota</taxon>
        <taxon>Clostridia</taxon>
        <taxon>Eubacteriales</taxon>
        <taxon>Syntrophomonadaceae</taxon>
        <taxon>Candidatus Syntrophocurvum</taxon>
    </lineage>
</organism>
<dbReference type="Gene3D" id="1.10.730.10">
    <property type="entry name" value="Isoleucyl-tRNA Synthetase, Domain 1"/>
    <property type="match status" value="1"/>
</dbReference>
<evidence type="ECO:0000256" key="9">
    <source>
        <dbReference type="ARBA" id="ARBA00047937"/>
    </source>
</evidence>
<dbReference type="GO" id="GO:0006420">
    <property type="term" value="P:arginyl-tRNA aminoacylation"/>
    <property type="evidence" value="ECO:0007669"/>
    <property type="project" value="InterPro"/>
</dbReference>
<evidence type="ECO:0000256" key="7">
    <source>
        <dbReference type="ARBA" id="ARBA00022917"/>
    </source>
</evidence>
<dbReference type="RefSeq" id="WP_156203815.1">
    <property type="nucleotide sequence ID" value="NZ_CP046457.1"/>
</dbReference>
<dbReference type="GO" id="GO:0006426">
    <property type="term" value="P:glycyl-tRNA aminoacylation"/>
    <property type="evidence" value="ECO:0007669"/>
    <property type="project" value="UniProtKB-UniRule"/>
</dbReference>
<dbReference type="GO" id="GO:0004814">
    <property type="term" value="F:arginine-tRNA ligase activity"/>
    <property type="evidence" value="ECO:0007669"/>
    <property type="project" value="InterPro"/>
</dbReference>
<dbReference type="SUPFAM" id="SSF109604">
    <property type="entry name" value="HD-domain/PDEase-like"/>
    <property type="match status" value="1"/>
</dbReference>
<reference evidence="13" key="1">
    <citation type="journal article" date="2019" name="Microbiology">
        <title>Complete Genome Sequence of an Uncultured Bacterium of the Candidate Phylum Bipolaricaulota.</title>
        <authorList>
            <person name="Kadnikov V.V."/>
            <person name="Mardanov A.V."/>
            <person name="Beletsky A.V."/>
            <person name="Frank Y.A."/>
            <person name="Karnachuk O.V."/>
            <person name="Ravin N.V."/>
        </authorList>
    </citation>
    <scope>NUCLEOTIDE SEQUENCE [LARGE SCALE GENOMIC DNA]</scope>
</reference>
<evidence type="ECO:0000256" key="3">
    <source>
        <dbReference type="ARBA" id="ARBA00022490"/>
    </source>
</evidence>
<dbReference type="GO" id="GO:0005524">
    <property type="term" value="F:ATP binding"/>
    <property type="evidence" value="ECO:0007669"/>
    <property type="project" value="UniProtKB-UniRule"/>
</dbReference>
<dbReference type="PANTHER" id="PTHR30075">
    <property type="entry name" value="GLYCYL-TRNA SYNTHETASE"/>
    <property type="match status" value="1"/>
</dbReference>
<evidence type="ECO:0000256" key="6">
    <source>
        <dbReference type="ARBA" id="ARBA00022840"/>
    </source>
</evidence>
<evidence type="ECO:0000259" key="11">
    <source>
        <dbReference type="Pfam" id="PF05746"/>
    </source>
</evidence>
<evidence type="ECO:0000256" key="10">
    <source>
        <dbReference type="HAMAP-Rule" id="MF_00255"/>
    </source>
</evidence>
<keyword evidence="13" id="KW-1185">Reference proteome</keyword>
<evidence type="ECO:0000313" key="12">
    <source>
        <dbReference type="EMBL" id="QGT99976.1"/>
    </source>
</evidence>
<dbReference type="InterPro" id="IPR006194">
    <property type="entry name" value="Gly-tRNA-synth_heterodimer"/>
</dbReference>
<keyword evidence="5 10" id="KW-0547">Nucleotide-binding</keyword>
<dbReference type="KEGG" id="salq:SYNTR_1383"/>
<dbReference type="GO" id="GO:0004820">
    <property type="term" value="F:glycine-tRNA ligase activity"/>
    <property type="evidence" value="ECO:0007669"/>
    <property type="project" value="UniProtKB-UniRule"/>
</dbReference>
<comment type="similarity">
    <text evidence="2 10">Belongs to the class-II aminoacyl-tRNA synthetase family.</text>
</comment>
<evidence type="ECO:0000256" key="1">
    <source>
        <dbReference type="ARBA" id="ARBA00004496"/>
    </source>
</evidence>
<protein>
    <recommendedName>
        <fullName evidence="10">Glycine--tRNA ligase beta subunit</fullName>
        <ecNumber evidence="10">6.1.1.14</ecNumber>
    </recommendedName>
    <alternativeName>
        <fullName evidence="10">Glycyl-tRNA synthetase beta subunit</fullName>
        <shortName evidence="10">GlyRS</shortName>
    </alternativeName>
</protein>
<dbReference type="Pfam" id="PF05746">
    <property type="entry name" value="DALR_1"/>
    <property type="match status" value="1"/>
</dbReference>
<proteinExistence type="inferred from homology"/>
<dbReference type="Pfam" id="PF02092">
    <property type="entry name" value="tRNA_synt_2f"/>
    <property type="match status" value="1"/>
</dbReference>
<dbReference type="PRINTS" id="PR01045">
    <property type="entry name" value="TRNASYNTHGB"/>
</dbReference>
<sequence length="690" mass="79376">MANKELLLEIGVEEIPSAYMEKAINDLAVITQTKLKDNRIEYKEIKTYGTPRRLVLYINGLLDKQEDALIENRGPKKDIAYDKEGNFSKAALGFARGQGIEASELEIREVSGVEYLFAVKTETGKKTSEILPELLKEIIYSISFPKSMRWGYFATRFARPIRWILAIYDDNKIDINIENVKSENFTYGHRFLSEGKLEIQTIADYFNKLKNNFVILDQNIRKNMIWEQINSVAKANNGQPMDNDELLEEVTHLVEYPTAFYGNFSESYLEVPPEVLTTSMIEHQRYFPVFNVDGKLLPAFIGVRNGTDYNIDEVRAGNERVLKARLEDALFFWKEDTKKPLADFVEALNDVLFHERLGTIFDKVKRIKNLAIYLGQEYSLGSKENLERAALLCKADLITSMVYEFPELQGIMGRYYAMESGENQEVSEAIFEHYLPRFTGDELPRTETGTALSLAEKMDNLVGSFAIGIKPTGSQDPYALRRQSLGIVNIIIENNLKIDLKKFITQAYNELEAINPDLSLEETVTDVFEFILQRMRGILSETGMTYDVVDAVMEVPASDLTDIHLRAQVVQEFKRSDLFEDFMVVYNRSNNLTKNWEQTHIKLELLEDESEKELYEIFIKLEQQIKENIANNQYLKSLELLSKLRPQLDKFFDSVMVMTDNEELKATRLGLLKSISILCNTTAYFVKVVQ</sequence>
<dbReference type="EMBL" id="CP046457">
    <property type="protein sequence ID" value="QGT99976.1"/>
    <property type="molecule type" value="Genomic_DNA"/>
</dbReference>
<dbReference type="PROSITE" id="PS50861">
    <property type="entry name" value="AA_TRNA_LIGASE_II_GLYAB"/>
    <property type="match status" value="1"/>
</dbReference>
<keyword evidence="8 10" id="KW-0030">Aminoacyl-tRNA synthetase</keyword>
<evidence type="ECO:0000256" key="2">
    <source>
        <dbReference type="ARBA" id="ARBA00008226"/>
    </source>
</evidence>
<dbReference type="InterPro" id="IPR008909">
    <property type="entry name" value="DALR_anticod-bd"/>
</dbReference>